<gene>
    <name evidence="2" type="ORF">ACFOMF_06520</name>
</gene>
<evidence type="ECO:0008006" key="4">
    <source>
        <dbReference type="Google" id="ProtNLM"/>
    </source>
</evidence>
<keyword evidence="1" id="KW-0812">Transmembrane</keyword>
<feature type="transmembrane region" description="Helical" evidence="1">
    <location>
        <begin position="125"/>
        <end position="146"/>
    </location>
</feature>
<feature type="transmembrane region" description="Helical" evidence="1">
    <location>
        <begin position="43"/>
        <end position="63"/>
    </location>
</feature>
<dbReference type="EMBL" id="JBHRXZ010000016">
    <property type="protein sequence ID" value="MFC3607427.1"/>
    <property type="molecule type" value="Genomic_DNA"/>
</dbReference>
<evidence type="ECO:0000313" key="2">
    <source>
        <dbReference type="EMBL" id="MFC3607427.1"/>
    </source>
</evidence>
<comment type="caution">
    <text evidence="2">The sequence shown here is derived from an EMBL/GenBank/DDBJ whole genome shotgun (WGS) entry which is preliminary data.</text>
</comment>
<dbReference type="Proteomes" id="UP001595630">
    <property type="component" value="Unassembled WGS sequence"/>
</dbReference>
<dbReference type="RefSeq" id="WP_386362544.1">
    <property type="nucleotide sequence ID" value="NZ_JBHRXZ010000016.1"/>
</dbReference>
<proteinExistence type="predicted"/>
<keyword evidence="1" id="KW-1133">Transmembrane helix</keyword>
<sequence length="426" mass="45847">MTSASWPEASPLWVGKPTLYAGVVASVLLVETFSGALRYYFDLVGIAPLLYLPKLACVAVVALELPHLKVQRGVWLMLLVMLTSSLLALMHGVGPENVGFTLFAISPLLFGVVCARHLQRRMGTLGWVIGFCLFASLLGLLLDMFSEVPWKGYSYMMGETEVSGNRAWGDGEQDRPAGFSRMSTSLSVMIAIYSLFLSVLIGSRLLRLVLYAVSLAAILASTNKSTLVAYALTLALMAVACYRLPSAGAALLAVVTGLALPLISLMIHVDPNTVAGASDHVLASLNDRLANSWPNLFALLVDEGWLWAGAGFGAVGSTQSAFPIPGQDLLTVADNTALYLWAIFGAVGVLLYLLWFPLLLRLQERGSPLRFALLLIVFCICLVGWTTDVLEVPAASLFLGMAIGLVLAPSEARQRLSRRWNEAVVT</sequence>
<feature type="transmembrane region" description="Helical" evidence="1">
    <location>
        <begin position="100"/>
        <end position="118"/>
    </location>
</feature>
<feature type="transmembrane region" description="Helical" evidence="1">
    <location>
        <begin position="368"/>
        <end position="386"/>
    </location>
</feature>
<protein>
    <recommendedName>
        <fullName evidence="4">O-antigen ligase domain-containing protein</fullName>
    </recommendedName>
</protein>
<name>A0ABV7T4B1_9GAMM</name>
<evidence type="ECO:0000256" key="1">
    <source>
        <dbReference type="SAM" id="Phobius"/>
    </source>
</evidence>
<keyword evidence="3" id="KW-1185">Reference proteome</keyword>
<feature type="transmembrane region" description="Helical" evidence="1">
    <location>
        <begin position="392"/>
        <end position="410"/>
    </location>
</feature>
<organism evidence="2 3">
    <name type="scientific">Stutzerimonas tarimensis</name>
    <dbReference type="NCBI Taxonomy" id="1507735"/>
    <lineage>
        <taxon>Bacteria</taxon>
        <taxon>Pseudomonadati</taxon>
        <taxon>Pseudomonadota</taxon>
        <taxon>Gammaproteobacteria</taxon>
        <taxon>Pseudomonadales</taxon>
        <taxon>Pseudomonadaceae</taxon>
        <taxon>Stutzerimonas</taxon>
    </lineage>
</organism>
<keyword evidence="1" id="KW-0472">Membrane</keyword>
<feature type="transmembrane region" description="Helical" evidence="1">
    <location>
        <begin position="251"/>
        <end position="269"/>
    </location>
</feature>
<reference evidence="3" key="1">
    <citation type="journal article" date="2019" name="Int. J. Syst. Evol. Microbiol.">
        <title>The Global Catalogue of Microorganisms (GCM) 10K type strain sequencing project: providing services to taxonomists for standard genome sequencing and annotation.</title>
        <authorList>
            <consortium name="The Broad Institute Genomics Platform"/>
            <consortium name="The Broad Institute Genome Sequencing Center for Infectious Disease"/>
            <person name="Wu L."/>
            <person name="Ma J."/>
        </authorList>
    </citation>
    <scope>NUCLEOTIDE SEQUENCE [LARGE SCALE GENOMIC DNA]</scope>
    <source>
        <strain evidence="3">KCTC 42447</strain>
    </source>
</reference>
<feature type="transmembrane region" description="Helical" evidence="1">
    <location>
        <begin position="338"/>
        <end position="356"/>
    </location>
</feature>
<feature type="transmembrane region" description="Helical" evidence="1">
    <location>
        <begin position="75"/>
        <end position="94"/>
    </location>
</feature>
<accession>A0ABV7T4B1</accession>
<feature type="transmembrane region" description="Helical" evidence="1">
    <location>
        <begin position="19"/>
        <end position="37"/>
    </location>
</feature>
<feature type="transmembrane region" description="Helical" evidence="1">
    <location>
        <begin position="182"/>
        <end position="200"/>
    </location>
</feature>
<evidence type="ECO:0000313" key="3">
    <source>
        <dbReference type="Proteomes" id="UP001595630"/>
    </source>
</evidence>